<comment type="caution">
    <text evidence="9">The sequence shown here is derived from an EMBL/GenBank/DDBJ whole genome shotgun (WGS) entry which is preliminary data.</text>
</comment>
<proteinExistence type="predicted"/>
<dbReference type="SMART" id="SM00388">
    <property type="entry name" value="HisKA"/>
    <property type="match status" value="1"/>
</dbReference>
<dbReference type="InterPro" id="IPR036097">
    <property type="entry name" value="HisK_dim/P_sf"/>
</dbReference>
<dbReference type="PANTHER" id="PTHR43304:SF1">
    <property type="entry name" value="PAC DOMAIN-CONTAINING PROTEIN"/>
    <property type="match status" value="1"/>
</dbReference>
<dbReference type="Pfam" id="PF13426">
    <property type="entry name" value="PAS_9"/>
    <property type="match status" value="1"/>
</dbReference>
<feature type="domain" description="PAS" evidence="7">
    <location>
        <begin position="30"/>
        <end position="60"/>
    </location>
</feature>
<dbReference type="EMBL" id="JBHUHZ010000001">
    <property type="protein sequence ID" value="MFD2162000.1"/>
    <property type="molecule type" value="Genomic_DNA"/>
</dbReference>
<dbReference type="SMART" id="SM00091">
    <property type="entry name" value="PAS"/>
    <property type="match status" value="3"/>
</dbReference>
<dbReference type="InterPro" id="IPR052162">
    <property type="entry name" value="Sensor_kinase/Photoreceptor"/>
</dbReference>
<accession>A0ABW4ZIX9</accession>
<dbReference type="Gene3D" id="2.10.70.100">
    <property type="match status" value="1"/>
</dbReference>
<dbReference type="InterPro" id="IPR013655">
    <property type="entry name" value="PAS_fold_3"/>
</dbReference>
<dbReference type="InterPro" id="IPR000700">
    <property type="entry name" value="PAS-assoc_C"/>
</dbReference>
<dbReference type="PRINTS" id="PR00344">
    <property type="entry name" value="BCTRLSENSOR"/>
</dbReference>
<gene>
    <name evidence="9" type="ORF">ACFSJU_06320</name>
</gene>
<dbReference type="PROSITE" id="PS50113">
    <property type="entry name" value="PAC"/>
    <property type="match status" value="2"/>
</dbReference>
<dbReference type="SMART" id="SM00387">
    <property type="entry name" value="HATPase_c"/>
    <property type="match status" value="1"/>
</dbReference>
<dbReference type="SUPFAM" id="SSF55781">
    <property type="entry name" value="GAF domain-like"/>
    <property type="match status" value="1"/>
</dbReference>
<dbReference type="PROSITE" id="PS50112">
    <property type="entry name" value="PAS"/>
    <property type="match status" value="2"/>
</dbReference>
<evidence type="ECO:0000259" key="7">
    <source>
        <dbReference type="PROSITE" id="PS50112"/>
    </source>
</evidence>
<keyword evidence="3" id="KW-0597">Phosphoprotein</keyword>
<dbReference type="SUPFAM" id="SSF47384">
    <property type="entry name" value="Homodimeric domain of signal transducing histidine kinase"/>
    <property type="match status" value="1"/>
</dbReference>
<dbReference type="InterPro" id="IPR005467">
    <property type="entry name" value="His_kinase_dom"/>
</dbReference>
<dbReference type="InterPro" id="IPR003018">
    <property type="entry name" value="GAF"/>
</dbReference>
<dbReference type="InterPro" id="IPR004358">
    <property type="entry name" value="Sig_transdc_His_kin-like_C"/>
</dbReference>
<dbReference type="InterPro" id="IPR035965">
    <property type="entry name" value="PAS-like_dom_sf"/>
</dbReference>
<dbReference type="SUPFAM" id="SSF55874">
    <property type="entry name" value="ATPase domain of HSP90 chaperone/DNA topoisomerase II/histidine kinase"/>
    <property type="match status" value="1"/>
</dbReference>
<evidence type="ECO:0000256" key="5">
    <source>
        <dbReference type="ARBA" id="ARBA00022777"/>
    </source>
</evidence>
<organism evidence="9 10">
    <name type="scientific">Paradesertivirga mongoliensis</name>
    <dbReference type="NCBI Taxonomy" id="2100740"/>
    <lineage>
        <taxon>Bacteria</taxon>
        <taxon>Pseudomonadati</taxon>
        <taxon>Bacteroidota</taxon>
        <taxon>Sphingobacteriia</taxon>
        <taxon>Sphingobacteriales</taxon>
        <taxon>Sphingobacteriaceae</taxon>
        <taxon>Paradesertivirga</taxon>
    </lineage>
</organism>
<evidence type="ECO:0000259" key="8">
    <source>
        <dbReference type="PROSITE" id="PS50113"/>
    </source>
</evidence>
<dbReference type="InterPro" id="IPR003594">
    <property type="entry name" value="HATPase_dom"/>
</dbReference>
<sequence>MMIESKIHISNRITSHRVIQDFSHTGIINMLAIDARGIIVYVNEAELSLSGYTASEYLGQHFGTFYKDESVVAAILDSIRQPEGIYNLEARLHCKNGVIKDILISTRNLQDENELLYTYLFIRDITLSRKNENLLAYLNTAAEVLAGARDTKDALNKIADLIVPRFANWFTIDLLKNGELELIKIAHQNPELLKISLDYRRRYPTNLSGDAGTALVVKTGRPNFLPVVSPEMIDMHITDPVQRKIIHSLGLHSVITVAMFNKEAITGVITFVSSTPGKYDESDLRFAQNFANHIGLAIENTRLNEEALAEIDRRSKIEDELRRTQLQLKSALSSGLIGTWIRDLENNILYADESLSNLFDIEYKPEGVAPDVFISRIHPEDLVDSQLKRQEAVECGGDYEAEYRIVTKDGKVKWVFARGKTECNAEGKAVRFAGVVGDITERKKAENALKESEERFRLMAEAMPQKIFVSDVNAGLIYLNPQWEEFTGCSREEITELSLAHFIHPDDLEENLKRWSEAVQSGSEFQYEHRFRAKDGKYFWHLTRALSLHDTGGNKIWIGSITDIDEQKKKEQKKDEFISIASHELKTPITSLKGYLQILSRMVEKENNSSICDLVLKTHRQAHKLASLIIDLLDVSKMQAGKMNYNFVTFNFEEVIDDAITDAQNTYPSHRITVKGNPAVNAFGDKHRLEQVLSNLLSNAAKYSPEENEIILAISTSDDLLTVSIQDFGIGIPEEKTRFIFNRFFRAEDTSYKFTGLGIGLYISQEIIQRHKGKITFSSVVGKGSTFTVKIPLRES</sequence>
<protein>
    <recommendedName>
        <fullName evidence="2">histidine kinase</fullName>
        <ecNumber evidence="2">2.7.13.3</ecNumber>
    </recommendedName>
</protein>
<dbReference type="Proteomes" id="UP001597387">
    <property type="component" value="Unassembled WGS sequence"/>
</dbReference>
<dbReference type="InterPro" id="IPR000014">
    <property type="entry name" value="PAS"/>
</dbReference>
<dbReference type="PANTHER" id="PTHR43304">
    <property type="entry name" value="PHYTOCHROME-LIKE PROTEIN CPH1"/>
    <property type="match status" value="1"/>
</dbReference>
<evidence type="ECO:0000256" key="2">
    <source>
        <dbReference type="ARBA" id="ARBA00012438"/>
    </source>
</evidence>
<keyword evidence="4" id="KW-0808">Transferase</keyword>
<dbReference type="PROSITE" id="PS50109">
    <property type="entry name" value="HIS_KIN"/>
    <property type="match status" value="1"/>
</dbReference>
<reference evidence="10" key="1">
    <citation type="journal article" date="2019" name="Int. J. Syst. Evol. Microbiol.">
        <title>The Global Catalogue of Microorganisms (GCM) 10K type strain sequencing project: providing services to taxonomists for standard genome sequencing and annotation.</title>
        <authorList>
            <consortium name="The Broad Institute Genomics Platform"/>
            <consortium name="The Broad Institute Genome Sequencing Center for Infectious Disease"/>
            <person name="Wu L."/>
            <person name="Ma J."/>
        </authorList>
    </citation>
    <scope>NUCLEOTIDE SEQUENCE [LARGE SCALE GENOMIC DNA]</scope>
    <source>
        <strain evidence="10">KCTC 42217</strain>
    </source>
</reference>
<dbReference type="CDD" id="cd00130">
    <property type="entry name" value="PAS"/>
    <property type="match status" value="3"/>
</dbReference>
<feature type="domain" description="PAC" evidence="8">
    <location>
        <begin position="399"/>
        <end position="451"/>
    </location>
</feature>
<keyword evidence="5" id="KW-0418">Kinase</keyword>
<evidence type="ECO:0000256" key="1">
    <source>
        <dbReference type="ARBA" id="ARBA00000085"/>
    </source>
</evidence>
<dbReference type="NCBIfam" id="TIGR00229">
    <property type="entry name" value="sensory_box"/>
    <property type="match status" value="3"/>
</dbReference>
<dbReference type="InterPro" id="IPR029016">
    <property type="entry name" value="GAF-like_dom_sf"/>
</dbReference>
<evidence type="ECO:0000256" key="3">
    <source>
        <dbReference type="ARBA" id="ARBA00022553"/>
    </source>
</evidence>
<evidence type="ECO:0000313" key="10">
    <source>
        <dbReference type="Proteomes" id="UP001597387"/>
    </source>
</evidence>
<dbReference type="Pfam" id="PF13185">
    <property type="entry name" value="GAF_2"/>
    <property type="match status" value="1"/>
</dbReference>
<dbReference type="Gene3D" id="3.30.450.40">
    <property type="match status" value="1"/>
</dbReference>
<comment type="catalytic activity">
    <reaction evidence="1">
        <text>ATP + protein L-histidine = ADP + protein N-phospho-L-histidine.</text>
        <dbReference type="EC" id="2.7.13.3"/>
    </reaction>
</comment>
<dbReference type="SUPFAM" id="SSF55785">
    <property type="entry name" value="PYP-like sensor domain (PAS domain)"/>
    <property type="match status" value="3"/>
</dbReference>
<feature type="domain" description="PAS" evidence="7">
    <location>
        <begin position="452"/>
        <end position="522"/>
    </location>
</feature>
<evidence type="ECO:0000256" key="4">
    <source>
        <dbReference type="ARBA" id="ARBA00022679"/>
    </source>
</evidence>
<dbReference type="RefSeq" id="WP_255898135.1">
    <property type="nucleotide sequence ID" value="NZ_JAFMZO010000001.1"/>
</dbReference>
<feature type="domain" description="PAC" evidence="8">
    <location>
        <begin position="525"/>
        <end position="576"/>
    </location>
</feature>
<dbReference type="InterPro" id="IPR001610">
    <property type="entry name" value="PAC"/>
</dbReference>
<dbReference type="Pfam" id="PF00512">
    <property type="entry name" value="HisKA"/>
    <property type="match status" value="1"/>
</dbReference>
<dbReference type="EC" id="2.7.13.3" evidence="2"/>
<dbReference type="CDD" id="cd00082">
    <property type="entry name" value="HisKA"/>
    <property type="match status" value="1"/>
</dbReference>
<feature type="domain" description="Histidine kinase" evidence="6">
    <location>
        <begin position="580"/>
        <end position="795"/>
    </location>
</feature>
<evidence type="ECO:0000313" key="9">
    <source>
        <dbReference type="EMBL" id="MFD2162000.1"/>
    </source>
</evidence>
<dbReference type="Pfam" id="PF08447">
    <property type="entry name" value="PAS_3"/>
    <property type="match status" value="2"/>
</dbReference>
<dbReference type="SMART" id="SM00086">
    <property type="entry name" value="PAC"/>
    <property type="match status" value="3"/>
</dbReference>
<dbReference type="InterPro" id="IPR036890">
    <property type="entry name" value="HATPase_C_sf"/>
</dbReference>
<dbReference type="Gene3D" id="3.30.565.10">
    <property type="entry name" value="Histidine kinase-like ATPase, C-terminal domain"/>
    <property type="match status" value="1"/>
</dbReference>
<dbReference type="Gene3D" id="3.30.450.20">
    <property type="entry name" value="PAS domain"/>
    <property type="match status" value="3"/>
</dbReference>
<dbReference type="Gene3D" id="1.10.287.130">
    <property type="match status" value="1"/>
</dbReference>
<evidence type="ECO:0000259" key="6">
    <source>
        <dbReference type="PROSITE" id="PS50109"/>
    </source>
</evidence>
<name>A0ABW4ZIX9_9SPHI</name>
<dbReference type="InterPro" id="IPR003661">
    <property type="entry name" value="HisK_dim/P_dom"/>
</dbReference>
<dbReference type="Pfam" id="PF02518">
    <property type="entry name" value="HATPase_c"/>
    <property type="match status" value="1"/>
</dbReference>
<dbReference type="SMART" id="SM00065">
    <property type="entry name" value="GAF"/>
    <property type="match status" value="1"/>
</dbReference>
<keyword evidence="10" id="KW-1185">Reference proteome</keyword>